<dbReference type="FunFam" id="3.30.70.360:FF:000001">
    <property type="entry name" value="N-acetyldiaminopimelate deacetylase"/>
    <property type="match status" value="1"/>
</dbReference>
<dbReference type="Gene3D" id="3.40.630.10">
    <property type="entry name" value="Zn peptidases"/>
    <property type="match status" value="1"/>
</dbReference>
<dbReference type="PANTHER" id="PTHR11014">
    <property type="entry name" value="PEPTIDASE M20 FAMILY MEMBER"/>
    <property type="match status" value="1"/>
</dbReference>
<feature type="binding site" evidence="2">
    <location>
        <position position="102"/>
    </location>
    <ligand>
        <name>Mn(2+)</name>
        <dbReference type="ChEBI" id="CHEBI:29035"/>
        <label>2</label>
    </ligand>
</feature>
<dbReference type="Pfam" id="PF07687">
    <property type="entry name" value="M20_dimer"/>
    <property type="match status" value="1"/>
</dbReference>
<dbReference type="NCBIfam" id="TIGR01891">
    <property type="entry name" value="amidohydrolases"/>
    <property type="match status" value="1"/>
</dbReference>
<feature type="binding site" evidence="2">
    <location>
        <position position="104"/>
    </location>
    <ligand>
        <name>Mn(2+)</name>
        <dbReference type="ChEBI" id="CHEBI:29035"/>
        <label>2</label>
    </ligand>
</feature>
<dbReference type="InterPro" id="IPR017439">
    <property type="entry name" value="Amidohydrolase"/>
</dbReference>
<evidence type="ECO:0000256" key="1">
    <source>
        <dbReference type="ARBA" id="ARBA00022801"/>
    </source>
</evidence>
<dbReference type="EMBL" id="QETB01000002">
    <property type="protein sequence ID" value="PWF26726.1"/>
    <property type="molecule type" value="Genomic_DNA"/>
</dbReference>
<dbReference type="GO" id="GO:0019877">
    <property type="term" value="P:diaminopimelate biosynthetic process"/>
    <property type="evidence" value="ECO:0007669"/>
    <property type="project" value="UniProtKB-ARBA"/>
</dbReference>
<organism evidence="4 5">
    <name type="scientific">Ancrocorticia populi</name>
    <dbReference type="NCBI Taxonomy" id="2175228"/>
    <lineage>
        <taxon>Bacteria</taxon>
        <taxon>Bacillati</taxon>
        <taxon>Actinomycetota</taxon>
        <taxon>Actinomycetes</taxon>
        <taxon>Actinomycetales</taxon>
        <taxon>Actinomycetaceae</taxon>
        <taxon>Ancrocorticia</taxon>
    </lineage>
</organism>
<dbReference type="InterPro" id="IPR036264">
    <property type="entry name" value="Bact_exopeptidase_dim_dom"/>
</dbReference>
<comment type="cofactor">
    <cofactor evidence="2">
        <name>Mn(2+)</name>
        <dbReference type="ChEBI" id="CHEBI:29035"/>
    </cofactor>
    <text evidence="2">The Mn(2+) ion enhances activity.</text>
</comment>
<feature type="binding site" evidence="2">
    <location>
        <position position="162"/>
    </location>
    <ligand>
        <name>Mn(2+)</name>
        <dbReference type="ChEBI" id="CHEBI:29035"/>
        <label>2</label>
    </ligand>
</feature>
<dbReference type="PANTHER" id="PTHR11014:SF63">
    <property type="entry name" value="METALLOPEPTIDASE, PUTATIVE (AFU_ORTHOLOGUE AFUA_6G09600)-RELATED"/>
    <property type="match status" value="1"/>
</dbReference>
<keyword evidence="2" id="KW-0479">Metal-binding</keyword>
<dbReference type="InterPro" id="IPR011650">
    <property type="entry name" value="Peptidase_M20_dimer"/>
</dbReference>
<dbReference type="SUPFAM" id="SSF53187">
    <property type="entry name" value="Zn-dependent exopeptidases"/>
    <property type="match status" value="1"/>
</dbReference>
<proteinExistence type="predicted"/>
<keyword evidence="2" id="KW-0464">Manganese</keyword>
<feature type="binding site" evidence="2">
    <location>
        <position position="138"/>
    </location>
    <ligand>
        <name>Mn(2+)</name>
        <dbReference type="ChEBI" id="CHEBI:29035"/>
        <label>2</label>
    </ligand>
</feature>
<evidence type="ECO:0000313" key="4">
    <source>
        <dbReference type="EMBL" id="PWF26726.1"/>
    </source>
</evidence>
<evidence type="ECO:0000259" key="3">
    <source>
        <dbReference type="Pfam" id="PF07687"/>
    </source>
</evidence>
<feature type="binding site" evidence="2">
    <location>
        <position position="363"/>
    </location>
    <ligand>
        <name>Mn(2+)</name>
        <dbReference type="ChEBI" id="CHEBI:29035"/>
        <label>2</label>
    </ligand>
</feature>
<evidence type="ECO:0000313" key="5">
    <source>
        <dbReference type="Proteomes" id="UP000245283"/>
    </source>
</evidence>
<dbReference type="InterPro" id="IPR002933">
    <property type="entry name" value="Peptidase_M20"/>
</dbReference>
<sequence>MTQLSESLRTQQEYLTDLRREFHEHPEIGLQEFWTADRIEKELDQFGVAHVRVGSTGVLGTIEGSGHGGGSIALRADIDGLPVQEINSVSYRSQNDGVMHACGHDSHIVSLLGAAKALSEARSAFGGTVKLIFQPDEEHGYGALDFVDAGVLEGVERTFGLHAASDLPSGTLGICEGLNFAAVDLFTINVHGAGAHVSRPHLGADALYIASSIVVAIQALVARTTDPVEPVVIGVGSFHAGTTYNALAETAMLEGTTRTVDEATRLALRAKIDQLVTSTAATFGASAEVSWRHVTPAVVNPRDVSEEVALAAAEIGSDVVIVKERPYSLGGDNFAEFQARVPGVYAFVGTGNPEVPNSQNSHHNGNFDIDEAALPLGASLYAEYAYWWLTKGTARD</sequence>
<keyword evidence="5" id="KW-1185">Reference proteome</keyword>
<keyword evidence="1 4" id="KW-0378">Hydrolase</keyword>
<dbReference type="Proteomes" id="UP000245283">
    <property type="component" value="Unassembled WGS sequence"/>
</dbReference>
<dbReference type="SUPFAM" id="SSF55031">
    <property type="entry name" value="Bacterial exopeptidase dimerisation domain"/>
    <property type="match status" value="1"/>
</dbReference>
<dbReference type="PIRSF" id="PIRSF005962">
    <property type="entry name" value="Pept_M20D_amidohydro"/>
    <property type="match status" value="1"/>
</dbReference>
<dbReference type="AlphaFoldDB" id="A0A2V1KBA4"/>
<dbReference type="GO" id="GO:0046872">
    <property type="term" value="F:metal ion binding"/>
    <property type="evidence" value="ECO:0007669"/>
    <property type="project" value="UniProtKB-KW"/>
</dbReference>
<dbReference type="Pfam" id="PF01546">
    <property type="entry name" value="Peptidase_M20"/>
    <property type="match status" value="1"/>
</dbReference>
<feature type="domain" description="Peptidase M20 dimerisation" evidence="3">
    <location>
        <begin position="186"/>
        <end position="280"/>
    </location>
</feature>
<dbReference type="RefSeq" id="WP_109093373.1">
    <property type="nucleotide sequence ID" value="NZ_CAMELQ010000010.1"/>
</dbReference>
<accession>A0A2V1KBA4</accession>
<dbReference type="Gene3D" id="3.30.70.360">
    <property type="match status" value="1"/>
</dbReference>
<name>A0A2V1KBA4_9ACTO</name>
<comment type="caution">
    <text evidence="4">The sequence shown here is derived from an EMBL/GenBank/DDBJ whole genome shotgun (WGS) entry which is preliminary data.</text>
</comment>
<evidence type="ECO:0000256" key="2">
    <source>
        <dbReference type="PIRSR" id="PIRSR005962-1"/>
    </source>
</evidence>
<dbReference type="OrthoDB" id="9777385at2"/>
<reference evidence="5" key="1">
    <citation type="submission" date="2018-05" db="EMBL/GenBank/DDBJ databases">
        <authorList>
            <person name="Li Y."/>
        </authorList>
    </citation>
    <scope>NUCLEOTIDE SEQUENCE [LARGE SCALE GENOMIC DNA]</scope>
    <source>
        <strain evidence="5">sk1b4</strain>
    </source>
</reference>
<protein>
    <submittedName>
        <fullName evidence="4">Amidohydrolase</fullName>
    </submittedName>
</protein>
<gene>
    <name evidence="4" type="ORF">DD236_05425</name>
</gene>
<dbReference type="GO" id="GO:0050118">
    <property type="term" value="F:N-acetyldiaminopimelate deacetylase activity"/>
    <property type="evidence" value="ECO:0007669"/>
    <property type="project" value="UniProtKB-ARBA"/>
</dbReference>